<gene>
    <name evidence="2" type="ORF">ACFSUD_02425</name>
</gene>
<keyword evidence="3" id="KW-1185">Reference proteome</keyword>
<dbReference type="EMBL" id="JBHUMP010000002">
    <property type="protein sequence ID" value="MFD2738416.1"/>
    <property type="molecule type" value="Genomic_DNA"/>
</dbReference>
<feature type="signal peptide" evidence="1">
    <location>
        <begin position="1"/>
        <end position="19"/>
    </location>
</feature>
<proteinExistence type="predicted"/>
<dbReference type="RefSeq" id="WP_386371138.1">
    <property type="nucleotide sequence ID" value="NZ_JBHUMP010000002.1"/>
</dbReference>
<accession>A0ABW5TZT3</accession>
<protein>
    <submittedName>
        <fullName evidence="2">Uncharacterized protein</fullName>
    </submittedName>
</protein>
<sequence length="136" mass="14809">MRYLILAAICALIPMAVNAQAYRAVNGLIVVPLSNGDFEVIEARGEGARGLWCAAADYALGWAGGQRAERLYVKRARASALTAPGHKGVVFTLDGERLGTRPSRSYSVSVRQVGESLPLHHAYQFCKDFIIEPDDF</sequence>
<reference evidence="3" key="1">
    <citation type="journal article" date="2019" name="Int. J. Syst. Evol. Microbiol.">
        <title>The Global Catalogue of Microorganisms (GCM) 10K type strain sequencing project: providing services to taxonomists for standard genome sequencing and annotation.</title>
        <authorList>
            <consortium name="The Broad Institute Genomics Platform"/>
            <consortium name="The Broad Institute Genome Sequencing Center for Infectious Disease"/>
            <person name="Wu L."/>
            <person name="Ma J."/>
        </authorList>
    </citation>
    <scope>NUCLEOTIDE SEQUENCE [LARGE SCALE GENOMIC DNA]</scope>
    <source>
        <strain evidence="3">TISTR 2562</strain>
    </source>
</reference>
<evidence type="ECO:0000313" key="3">
    <source>
        <dbReference type="Proteomes" id="UP001597474"/>
    </source>
</evidence>
<feature type="chain" id="PRO_5046834021" evidence="1">
    <location>
        <begin position="20"/>
        <end position="136"/>
    </location>
</feature>
<dbReference type="Proteomes" id="UP001597474">
    <property type="component" value="Unassembled WGS sequence"/>
</dbReference>
<keyword evidence="1" id="KW-0732">Signal</keyword>
<evidence type="ECO:0000313" key="2">
    <source>
        <dbReference type="EMBL" id="MFD2738416.1"/>
    </source>
</evidence>
<evidence type="ECO:0000256" key="1">
    <source>
        <dbReference type="SAM" id="SignalP"/>
    </source>
</evidence>
<name>A0ABW5TZT3_9RHOB</name>
<comment type="caution">
    <text evidence="2">The sequence shown here is derived from an EMBL/GenBank/DDBJ whole genome shotgun (WGS) entry which is preliminary data.</text>
</comment>
<organism evidence="2 3">
    <name type="scientific">Sulfitobacter aestuarii</name>
    <dbReference type="NCBI Taxonomy" id="2161676"/>
    <lineage>
        <taxon>Bacteria</taxon>
        <taxon>Pseudomonadati</taxon>
        <taxon>Pseudomonadota</taxon>
        <taxon>Alphaproteobacteria</taxon>
        <taxon>Rhodobacterales</taxon>
        <taxon>Roseobacteraceae</taxon>
        <taxon>Sulfitobacter</taxon>
    </lineage>
</organism>